<dbReference type="EMBL" id="CM007653">
    <property type="protein sequence ID" value="ONI16925.1"/>
    <property type="molecule type" value="Genomic_DNA"/>
</dbReference>
<feature type="region of interest" description="Disordered" evidence="1">
    <location>
        <begin position="22"/>
        <end position="46"/>
    </location>
</feature>
<dbReference type="Gramene" id="ONI16925">
    <property type="protein sequence ID" value="ONI16925"/>
    <property type="gene ID" value="PRUPE_3G130400"/>
</dbReference>
<evidence type="ECO:0000256" key="1">
    <source>
        <dbReference type="SAM" id="MobiDB-lite"/>
    </source>
</evidence>
<evidence type="ECO:0000256" key="2">
    <source>
        <dbReference type="SAM" id="Phobius"/>
    </source>
</evidence>
<dbReference type="eggNOG" id="ENOG502RY48">
    <property type="taxonomic scope" value="Eukaryota"/>
</dbReference>
<dbReference type="Pfam" id="PF03140">
    <property type="entry name" value="DUF247"/>
    <property type="match status" value="1"/>
</dbReference>
<feature type="compositionally biased region" description="Polar residues" evidence="1">
    <location>
        <begin position="26"/>
        <end position="37"/>
    </location>
</feature>
<keyword evidence="2" id="KW-1133">Transmembrane helix</keyword>
<dbReference type="STRING" id="3760.A0A251Q2L4"/>
<organism evidence="3 4">
    <name type="scientific">Prunus persica</name>
    <name type="common">Peach</name>
    <name type="synonym">Amygdalus persica</name>
    <dbReference type="NCBI Taxonomy" id="3760"/>
    <lineage>
        <taxon>Eukaryota</taxon>
        <taxon>Viridiplantae</taxon>
        <taxon>Streptophyta</taxon>
        <taxon>Embryophyta</taxon>
        <taxon>Tracheophyta</taxon>
        <taxon>Spermatophyta</taxon>
        <taxon>Magnoliopsida</taxon>
        <taxon>eudicotyledons</taxon>
        <taxon>Gunneridae</taxon>
        <taxon>Pentapetalae</taxon>
        <taxon>rosids</taxon>
        <taxon>fabids</taxon>
        <taxon>Rosales</taxon>
        <taxon>Rosaceae</taxon>
        <taxon>Amygdaloideae</taxon>
        <taxon>Amygdaleae</taxon>
        <taxon>Prunus</taxon>
    </lineage>
</organism>
<proteinExistence type="predicted"/>
<keyword evidence="2" id="KW-0472">Membrane</keyword>
<evidence type="ECO:0000313" key="4">
    <source>
        <dbReference type="Proteomes" id="UP000006882"/>
    </source>
</evidence>
<reference evidence="3 4" key="1">
    <citation type="journal article" date="2013" name="Nat. Genet.">
        <title>The high-quality draft genome of peach (Prunus persica) identifies unique patterns of genetic diversity, domestication and genome evolution.</title>
        <authorList>
            <consortium name="International Peach Genome Initiative"/>
            <person name="Verde I."/>
            <person name="Abbott A.G."/>
            <person name="Scalabrin S."/>
            <person name="Jung S."/>
            <person name="Shu S."/>
            <person name="Marroni F."/>
            <person name="Zhebentyayeva T."/>
            <person name="Dettori M.T."/>
            <person name="Grimwood J."/>
            <person name="Cattonaro F."/>
            <person name="Zuccolo A."/>
            <person name="Rossini L."/>
            <person name="Jenkins J."/>
            <person name="Vendramin E."/>
            <person name="Meisel L.A."/>
            <person name="Decroocq V."/>
            <person name="Sosinski B."/>
            <person name="Prochnik S."/>
            <person name="Mitros T."/>
            <person name="Policriti A."/>
            <person name="Cipriani G."/>
            <person name="Dondini L."/>
            <person name="Ficklin S."/>
            <person name="Goodstein D.M."/>
            <person name="Xuan P."/>
            <person name="Del Fabbro C."/>
            <person name="Aramini V."/>
            <person name="Copetti D."/>
            <person name="Gonzalez S."/>
            <person name="Horner D.S."/>
            <person name="Falchi R."/>
            <person name="Lucas S."/>
            <person name="Mica E."/>
            <person name="Maldonado J."/>
            <person name="Lazzari B."/>
            <person name="Bielenberg D."/>
            <person name="Pirona R."/>
            <person name="Miculan M."/>
            <person name="Barakat A."/>
            <person name="Testolin R."/>
            <person name="Stella A."/>
            <person name="Tartarini S."/>
            <person name="Tonutti P."/>
            <person name="Arus P."/>
            <person name="Orellana A."/>
            <person name="Wells C."/>
            <person name="Main D."/>
            <person name="Vizzotto G."/>
            <person name="Silva H."/>
            <person name="Salamini F."/>
            <person name="Schmutz J."/>
            <person name="Morgante M."/>
            <person name="Rokhsar D.S."/>
        </authorList>
    </citation>
    <scope>NUCLEOTIDE SEQUENCE [LARGE SCALE GENOMIC DNA]</scope>
    <source>
        <strain evidence="4">cv. Nemared</strain>
    </source>
</reference>
<evidence type="ECO:0000313" key="3">
    <source>
        <dbReference type="EMBL" id="ONI16925.1"/>
    </source>
</evidence>
<keyword evidence="4" id="KW-1185">Reference proteome</keyword>
<keyword evidence="2" id="KW-0812">Transmembrane</keyword>
<dbReference type="AlphaFoldDB" id="A0A251Q2L4"/>
<dbReference type="PANTHER" id="PTHR31170:SF17">
    <property type="match status" value="1"/>
</dbReference>
<feature type="transmembrane region" description="Helical" evidence="2">
    <location>
        <begin position="467"/>
        <end position="491"/>
    </location>
</feature>
<dbReference type="OrthoDB" id="1862127at2759"/>
<name>A0A251Q2L4_PRUPE</name>
<gene>
    <name evidence="3" type="ORF">PRUPE_3G130400</name>
</gene>
<protein>
    <submittedName>
        <fullName evidence="3">Uncharacterized protein</fullName>
    </submittedName>
</protein>
<dbReference type="InterPro" id="IPR004158">
    <property type="entry name" value="DUF247_pln"/>
</dbReference>
<dbReference type="PANTHER" id="PTHR31170">
    <property type="entry name" value="BNAC04G53230D PROTEIN"/>
    <property type="match status" value="1"/>
</dbReference>
<dbReference type="Proteomes" id="UP000006882">
    <property type="component" value="Chromosome G3"/>
</dbReference>
<accession>A0A251Q2L4</accession>
<sequence length="496" mass="57643">MMMKRVGSSLFIKITRADEGYDMPTNKVNNKSVSAENTNHEDDESLVSSENKVNNYWLINIDDTGGHEIAENNNVIANGNRDKLLASSIEGKLRKESSLPTRRSIFRIPNLLRKHNEKVFVPNLVSIGPFHHGKKNLQAMQETKLWYLHLLLQRKPTPDTNLEYFVKVIRSTEQYYRNCYEEKFDDLSSDQFVEMMVLDGCFLIELFKVYAGELTQDKDDPVWAKWVILALLNDLLLLENQIPWRVLECLFDITWISGRRTLPDLALNFFYSWTFEMSPEIDGVGKNLHLLDFIRNCLIRSFDENAENTKSFSWQSIPSVTELLQAGVKFKRGKDNDMLNVTFKDGVMEIPPIRVQENGESLFRNLIAFEQCEPNIINSTTHISSYAFLMDNLINSSKDIEFLVEKEIMQTFLSSEDTASFFNRLNNDAEFSSFSYGELFEKVTQYHQGRWHRWQTILGRDYFSNPWSIISFVAALVILALTFIQTVYSILSYKYK</sequence>